<dbReference type="OrthoDB" id="2102561at2759"/>
<organism evidence="4 5">
    <name type="scientific">Amborella trichopoda</name>
    <dbReference type="NCBI Taxonomy" id="13333"/>
    <lineage>
        <taxon>Eukaryota</taxon>
        <taxon>Viridiplantae</taxon>
        <taxon>Streptophyta</taxon>
        <taxon>Embryophyta</taxon>
        <taxon>Tracheophyta</taxon>
        <taxon>Spermatophyta</taxon>
        <taxon>Magnoliopsida</taxon>
        <taxon>Amborellales</taxon>
        <taxon>Amborellaceae</taxon>
        <taxon>Amborella</taxon>
    </lineage>
</organism>
<comment type="similarity">
    <text evidence="1 3">Belongs to the short-chain dehydrogenases/reductases (SDR) family.</text>
</comment>
<dbReference type="PRINTS" id="PR00080">
    <property type="entry name" value="SDRFAMILY"/>
</dbReference>
<dbReference type="Pfam" id="PF00106">
    <property type="entry name" value="adh_short"/>
    <property type="match status" value="1"/>
</dbReference>
<keyword evidence="5" id="KW-1185">Reference proteome</keyword>
<dbReference type="PRINTS" id="PR00081">
    <property type="entry name" value="GDHRDH"/>
</dbReference>
<dbReference type="FunFam" id="3.40.50.720:FF:000261">
    <property type="entry name" value="NADPH-dependent 1-acyldihydroxyacetone phosphate reductase"/>
    <property type="match status" value="1"/>
</dbReference>
<dbReference type="AlphaFoldDB" id="U5D7W8"/>
<dbReference type="GO" id="GO:0005783">
    <property type="term" value="C:endoplasmic reticulum"/>
    <property type="evidence" value="ECO:0000318"/>
    <property type="project" value="GO_Central"/>
</dbReference>
<dbReference type="InterPro" id="IPR036291">
    <property type="entry name" value="NAD(P)-bd_dom_sf"/>
</dbReference>
<proteinExistence type="inferred from homology"/>
<keyword evidence="2" id="KW-0560">Oxidoreductase</keyword>
<reference evidence="5" key="1">
    <citation type="journal article" date="2013" name="Science">
        <title>The Amborella genome and the evolution of flowering plants.</title>
        <authorList>
            <consortium name="Amborella Genome Project"/>
        </authorList>
    </citation>
    <scope>NUCLEOTIDE SEQUENCE [LARGE SCALE GENOMIC DNA]</scope>
</reference>
<dbReference type="EMBL" id="KI392088">
    <property type="protein sequence ID" value="ERN18539.1"/>
    <property type="molecule type" value="Genomic_DNA"/>
</dbReference>
<name>U5D7W8_AMBTC</name>
<dbReference type="STRING" id="13333.U5D7W8"/>
<dbReference type="HOGENOM" id="CLU_010194_2_9_1"/>
<dbReference type="Gene3D" id="3.40.50.720">
    <property type="entry name" value="NAD(P)-binding Rossmann-like Domain"/>
    <property type="match status" value="1"/>
</dbReference>
<evidence type="ECO:0000256" key="3">
    <source>
        <dbReference type="RuleBase" id="RU000363"/>
    </source>
</evidence>
<protein>
    <submittedName>
        <fullName evidence="4">Uncharacterized protein</fullName>
    </submittedName>
</protein>
<evidence type="ECO:0000313" key="5">
    <source>
        <dbReference type="Proteomes" id="UP000017836"/>
    </source>
</evidence>
<dbReference type="PROSITE" id="PS00061">
    <property type="entry name" value="ADH_SHORT"/>
    <property type="match status" value="1"/>
</dbReference>
<dbReference type="PANTHER" id="PTHR44169:SF5">
    <property type="entry name" value="ENOYL-(ACYL CARRIER) REDUCTASE"/>
    <property type="match status" value="1"/>
</dbReference>
<dbReference type="SUPFAM" id="SSF51735">
    <property type="entry name" value="NAD(P)-binding Rossmann-fold domains"/>
    <property type="match status" value="1"/>
</dbReference>
<dbReference type="InterPro" id="IPR002347">
    <property type="entry name" value="SDR_fam"/>
</dbReference>
<evidence type="ECO:0000256" key="2">
    <source>
        <dbReference type="ARBA" id="ARBA00023002"/>
    </source>
</evidence>
<dbReference type="InterPro" id="IPR020904">
    <property type="entry name" value="Sc_DH/Rdtase_CS"/>
</dbReference>
<dbReference type="PANTHER" id="PTHR44169">
    <property type="entry name" value="NADPH-DEPENDENT 1-ACYLDIHYDROXYACETONE PHOSPHATE REDUCTASE"/>
    <property type="match status" value="1"/>
</dbReference>
<dbReference type="OMA" id="CRVFASD"/>
<evidence type="ECO:0000256" key="1">
    <source>
        <dbReference type="ARBA" id="ARBA00006484"/>
    </source>
</evidence>
<sequence length="276" mass="29472">MKEQKVVLVTGCAKGGIGYEYCLAFAGKGCRVYASDIAVRVHEIAGLPENVSKLEMDVTSDDSVTNGISGILADSGRIDIVINNAGIGCTGPLAEVPLDQLSKVWEVNVLGQIRVAQAVVPHMVAQGSGTIANIGSVVGWAPTPWAGGYCASKAAVHAFTEVLRAELKPLGMHVVLVVPGAVRSGLGKANTEELGKQHWRLYAKYEEAIAERARASQGSKATDAAVFARHVARRVLGVRPPPKQIVFGHMTGLFTMLAWSPRWARDLFFAKRFGLK</sequence>
<dbReference type="eggNOG" id="KOG1209">
    <property type="taxonomic scope" value="Eukaryota"/>
</dbReference>
<dbReference type="KEGG" id="atr:18446905"/>
<evidence type="ECO:0000313" key="4">
    <source>
        <dbReference type="EMBL" id="ERN18539.1"/>
    </source>
</evidence>
<accession>U5D7W8</accession>
<gene>
    <name evidence="4" type="ORF">AMTR_s00065p00079070</name>
</gene>
<dbReference type="CDD" id="cd05374">
    <property type="entry name" value="17beta-HSD-like_SDR_c"/>
    <property type="match status" value="1"/>
</dbReference>
<dbReference type="Gramene" id="ERN18539">
    <property type="protein sequence ID" value="ERN18539"/>
    <property type="gene ID" value="AMTR_s00065p00079070"/>
</dbReference>
<dbReference type="GO" id="GO:0016491">
    <property type="term" value="F:oxidoreductase activity"/>
    <property type="evidence" value="ECO:0007669"/>
    <property type="project" value="UniProtKB-KW"/>
</dbReference>
<dbReference type="Proteomes" id="UP000017836">
    <property type="component" value="Unassembled WGS sequence"/>
</dbReference>